<dbReference type="GO" id="GO:0006355">
    <property type="term" value="P:regulation of DNA-templated transcription"/>
    <property type="evidence" value="ECO:0007669"/>
    <property type="project" value="InterPro"/>
</dbReference>
<evidence type="ECO:0000256" key="3">
    <source>
        <dbReference type="ARBA" id="ARBA00023163"/>
    </source>
</evidence>
<dbReference type="GO" id="GO:0000160">
    <property type="term" value="P:phosphorelay signal transduction system"/>
    <property type="evidence" value="ECO:0007669"/>
    <property type="project" value="InterPro"/>
</dbReference>
<evidence type="ECO:0000256" key="4">
    <source>
        <dbReference type="PROSITE-ProRule" id="PRU01091"/>
    </source>
</evidence>
<dbReference type="SMART" id="SM00862">
    <property type="entry name" value="Trans_reg_C"/>
    <property type="match status" value="1"/>
</dbReference>
<dbReference type="PROSITE" id="PS51755">
    <property type="entry name" value="OMPR_PHOB"/>
    <property type="match status" value="1"/>
</dbReference>
<feature type="DNA-binding region" description="OmpR/PhoB-type" evidence="4">
    <location>
        <begin position="115"/>
        <end position="215"/>
    </location>
</feature>
<evidence type="ECO:0000313" key="7">
    <source>
        <dbReference type="Proteomes" id="UP000316316"/>
    </source>
</evidence>
<keyword evidence="1" id="KW-0805">Transcription regulation</keyword>
<evidence type="ECO:0000313" key="6">
    <source>
        <dbReference type="EMBL" id="TRZ28253.1"/>
    </source>
</evidence>
<organism evidence="6 7">
    <name type="scientific">Enterococcus avium</name>
    <name type="common">Streptococcus avium</name>
    <dbReference type="NCBI Taxonomy" id="33945"/>
    <lineage>
        <taxon>Bacteria</taxon>
        <taxon>Bacillati</taxon>
        <taxon>Bacillota</taxon>
        <taxon>Bacilli</taxon>
        <taxon>Lactobacillales</taxon>
        <taxon>Enterococcaceae</taxon>
        <taxon>Enterococcus</taxon>
    </lineage>
</organism>
<dbReference type="AlphaFoldDB" id="A0A8B5VSY2"/>
<dbReference type="InterPro" id="IPR001867">
    <property type="entry name" value="OmpR/PhoB-type_DNA-bd"/>
</dbReference>
<dbReference type="SUPFAM" id="SSF46894">
    <property type="entry name" value="C-terminal effector domain of the bipartite response regulators"/>
    <property type="match status" value="1"/>
</dbReference>
<accession>A0A8B5VSY2</accession>
<dbReference type="InterPro" id="IPR036388">
    <property type="entry name" value="WH-like_DNA-bd_sf"/>
</dbReference>
<dbReference type="EMBL" id="PDXQ01000002">
    <property type="protein sequence ID" value="TRZ28253.1"/>
    <property type="molecule type" value="Genomic_DNA"/>
</dbReference>
<keyword evidence="3" id="KW-0804">Transcription</keyword>
<comment type="caution">
    <text evidence="6">The sequence shown here is derived from an EMBL/GenBank/DDBJ whole genome shotgun (WGS) entry which is preliminary data.</text>
</comment>
<keyword evidence="2 4" id="KW-0238">DNA-binding</keyword>
<dbReference type="GO" id="GO:0003677">
    <property type="term" value="F:DNA binding"/>
    <property type="evidence" value="ECO:0007669"/>
    <property type="project" value="UniProtKB-UniRule"/>
</dbReference>
<reference evidence="6 7" key="1">
    <citation type="submission" date="2017-10" db="EMBL/GenBank/DDBJ databases">
        <title>FDA dAtabase for Regulatory Grade micrObial Sequences (FDA-ARGOS): Supporting development and validation of Infectious Disease Dx tests.</title>
        <authorList>
            <person name="Campos J."/>
            <person name="Goldberg B."/>
            <person name="Tallon L.J."/>
            <person name="Sadzewicz L."/>
            <person name="Sengamalay N."/>
            <person name="Ott S."/>
            <person name="Godinez A."/>
            <person name="Nagaraj S."/>
            <person name="Vyas G."/>
            <person name="Aluvathingal J."/>
            <person name="Nadendla S."/>
            <person name="Geyer C."/>
            <person name="Nandy P."/>
            <person name="Hobson J."/>
            <person name="Sichtig H."/>
        </authorList>
    </citation>
    <scope>NUCLEOTIDE SEQUENCE [LARGE SCALE GENOMIC DNA]</scope>
    <source>
        <strain evidence="6 7">FDAARGOS_185</strain>
    </source>
</reference>
<name>A0A8B5VSY2_ENTAV</name>
<evidence type="ECO:0000256" key="2">
    <source>
        <dbReference type="ARBA" id="ARBA00023125"/>
    </source>
</evidence>
<protein>
    <submittedName>
        <fullName evidence="6">Winged helix family transcriptional regulator</fullName>
    </submittedName>
</protein>
<dbReference type="InterPro" id="IPR016032">
    <property type="entry name" value="Sig_transdc_resp-reg_C-effctor"/>
</dbReference>
<dbReference type="Pfam" id="PF00486">
    <property type="entry name" value="Trans_reg_C"/>
    <property type="match status" value="1"/>
</dbReference>
<feature type="domain" description="OmpR/PhoB-type" evidence="5">
    <location>
        <begin position="115"/>
        <end position="215"/>
    </location>
</feature>
<sequence>MNVLILTKCVFAEEELIKKLNLLGYEVFCSSHLLEGLIEDTKNYPVINYFPNIIFSETISDDEVSQVAKNEDIKDSILFRKATTFSKNHHEYENDKFNFLFMDDSLEEIGEKLRKNHAQYQESSKPNLLSFNIKDIDSMLFLSNQERQVFEILYNAKGKVISREDICNKIWAQVTNSNLAQTSTIVRRIKVKLEDSGFVNCDLQTIWGKGYRIITD</sequence>
<evidence type="ECO:0000256" key="1">
    <source>
        <dbReference type="ARBA" id="ARBA00023015"/>
    </source>
</evidence>
<dbReference type="Proteomes" id="UP000316316">
    <property type="component" value="Unassembled WGS sequence"/>
</dbReference>
<dbReference type="CDD" id="cd00383">
    <property type="entry name" value="trans_reg_C"/>
    <property type="match status" value="1"/>
</dbReference>
<proteinExistence type="predicted"/>
<dbReference type="RefSeq" id="WP_016178077.1">
    <property type="nucleotide sequence ID" value="NZ_CAAKOH010000155.1"/>
</dbReference>
<evidence type="ECO:0000259" key="5">
    <source>
        <dbReference type="PROSITE" id="PS51755"/>
    </source>
</evidence>
<gene>
    <name evidence="6" type="ORF">AUF17_16105</name>
</gene>
<dbReference type="Gene3D" id="1.10.10.10">
    <property type="entry name" value="Winged helix-like DNA-binding domain superfamily/Winged helix DNA-binding domain"/>
    <property type="match status" value="1"/>
</dbReference>